<dbReference type="Pfam" id="PF08544">
    <property type="entry name" value="GHMP_kinases_C"/>
    <property type="match status" value="1"/>
</dbReference>
<dbReference type="EMBL" id="BSTX01000001">
    <property type="protein sequence ID" value="GLZ77542.1"/>
    <property type="molecule type" value="Genomic_DNA"/>
</dbReference>
<keyword evidence="2 5" id="KW-0418">Kinase</keyword>
<sequence>MTRPVVTAAPFVTATATAGGTFGELLQGALPDGRDFLVTLPITRSATALLTLDPSADGLTVFPASRTKSRTLVERALDRRGLPSGGVLRLSGDLPVGKGFASSSADLVATARALGRALGESLGPAAIAAMLRDIEPTDGVMYDGAVAFYHREVRLREVLGPLPPTTIVAVDEGGEVDTIAFNRVAKPFTRTERRRFAHLLRVAGSAIRNGDARAIGAVATESALLNQQLRPKRTLDAMIGVCAEIGGVGVAVAHSGTTVGVLVPDDDPSYMDKVREALEACRDLGDDVAVYHTNSG</sequence>
<keyword evidence="6" id="KW-1185">Reference proteome</keyword>
<evidence type="ECO:0000256" key="2">
    <source>
        <dbReference type="ARBA" id="ARBA00022777"/>
    </source>
</evidence>
<evidence type="ECO:0000259" key="3">
    <source>
        <dbReference type="Pfam" id="PF00288"/>
    </source>
</evidence>
<evidence type="ECO:0000313" key="6">
    <source>
        <dbReference type="Proteomes" id="UP001165079"/>
    </source>
</evidence>
<keyword evidence="1" id="KW-0808">Transferase</keyword>
<dbReference type="SUPFAM" id="SSF54211">
    <property type="entry name" value="Ribosomal protein S5 domain 2-like"/>
    <property type="match status" value="1"/>
</dbReference>
<gene>
    <name evidence="5" type="ORF">Afil01_23490</name>
</gene>
<protein>
    <submittedName>
        <fullName evidence="5">Kinase</fullName>
    </submittedName>
</protein>
<dbReference type="PIRSF" id="PIRSF033887">
    <property type="entry name" value="PduX"/>
    <property type="match status" value="1"/>
</dbReference>
<dbReference type="GO" id="GO:0016301">
    <property type="term" value="F:kinase activity"/>
    <property type="evidence" value="ECO:0007669"/>
    <property type="project" value="UniProtKB-KW"/>
</dbReference>
<dbReference type="Pfam" id="PF00288">
    <property type="entry name" value="GHMP_kinases_N"/>
    <property type="match status" value="1"/>
</dbReference>
<dbReference type="InterPro" id="IPR012363">
    <property type="entry name" value="PduX"/>
</dbReference>
<evidence type="ECO:0000259" key="4">
    <source>
        <dbReference type="Pfam" id="PF08544"/>
    </source>
</evidence>
<dbReference type="InterPro" id="IPR013750">
    <property type="entry name" value="GHMP_kinase_C_dom"/>
</dbReference>
<organism evidence="5 6">
    <name type="scientific">Actinorhabdospora filicis</name>
    <dbReference type="NCBI Taxonomy" id="1785913"/>
    <lineage>
        <taxon>Bacteria</taxon>
        <taxon>Bacillati</taxon>
        <taxon>Actinomycetota</taxon>
        <taxon>Actinomycetes</taxon>
        <taxon>Micromonosporales</taxon>
        <taxon>Micromonosporaceae</taxon>
        <taxon>Actinorhabdospora</taxon>
    </lineage>
</organism>
<dbReference type="InterPro" id="IPR020568">
    <property type="entry name" value="Ribosomal_Su5_D2-typ_SF"/>
</dbReference>
<dbReference type="RefSeq" id="WP_285662643.1">
    <property type="nucleotide sequence ID" value="NZ_BSTX01000001.1"/>
</dbReference>
<reference evidence="5" key="1">
    <citation type="submission" date="2023-03" db="EMBL/GenBank/DDBJ databases">
        <title>Actinorhabdospora filicis NBRC 111898.</title>
        <authorList>
            <person name="Ichikawa N."/>
            <person name="Sato H."/>
            <person name="Tonouchi N."/>
        </authorList>
    </citation>
    <scope>NUCLEOTIDE SEQUENCE</scope>
    <source>
        <strain evidence="5">NBRC 111898</strain>
    </source>
</reference>
<dbReference type="GO" id="GO:0005524">
    <property type="term" value="F:ATP binding"/>
    <property type="evidence" value="ECO:0007669"/>
    <property type="project" value="InterPro"/>
</dbReference>
<dbReference type="InterPro" id="IPR014721">
    <property type="entry name" value="Ribsml_uS5_D2-typ_fold_subgr"/>
</dbReference>
<proteinExistence type="predicted"/>
<dbReference type="InterPro" id="IPR006204">
    <property type="entry name" value="GHMP_kinase_N_dom"/>
</dbReference>
<accession>A0A9W6W2Y9</accession>
<evidence type="ECO:0000256" key="1">
    <source>
        <dbReference type="ARBA" id="ARBA00022679"/>
    </source>
</evidence>
<name>A0A9W6W2Y9_9ACTN</name>
<feature type="domain" description="GHMP kinase N-terminal" evidence="3">
    <location>
        <begin position="77"/>
        <end position="136"/>
    </location>
</feature>
<comment type="caution">
    <text evidence="5">The sequence shown here is derived from an EMBL/GenBank/DDBJ whole genome shotgun (WGS) entry which is preliminary data.</text>
</comment>
<evidence type="ECO:0000313" key="5">
    <source>
        <dbReference type="EMBL" id="GLZ77542.1"/>
    </source>
</evidence>
<dbReference type="Proteomes" id="UP001165079">
    <property type="component" value="Unassembled WGS sequence"/>
</dbReference>
<feature type="domain" description="GHMP kinase C-terminal" evidence="4">
    <location>
        <begin position="206"/>
        <end position="278"/>
    </location>
</feature>
<dbReference type="AlphaFoldDB" id="A0A9W6W2Y9"/>
<dbReference type="Gene3D" id="3.30.230.10">
    <property type="match status" value="1"/>
</dbReference>